<name>A0A1H7A8U8_9MICO</name>
<keyword evidence="1" id="KW-0732">Signal</keyword>
<dbReference type="STRING" id="1043493.SAMN05421637_2431"/>
<protein>
    <submittedName>
        <fullName evidence="2">Uncharacterized protein</fullName>
    </submittedName>
</protein>
<evidence type="ECO:0000313" key="2">
    <source>
        <dbReference type="EMBL" id="SEJ62011.1"/>
    </source>
</evidence>
<feature type="chain" id="PRO_5038729873" evidence="1">
    <location>
        <begin position="20"/>
        <end position="167"/>
    </location>
</feature>
<dbReference type="Proteomes" id="UP000183315">
    <property type="component" value="Unassembled WGS sequence"/>
</dbReference>
<feature type="signal peptide" evidence="1">
    <location>
        <begin position="1"/>
        <end position="19"/>
    </location>
</feature>
<reference evidence="3" key="1">
    <citation type="submission" date="2016-10" db="EMBL/GenBank/DDBJ databases">
        <authorList>
            <person name="Varghese N."/>
        </authorList>
    </citation>
    <scope>NUCLEOTIDE SEQUENCE [LARGE SCALE GENOMIC DNA]</scope>
    <source>
        <strain evidence="3">DSM 24868</strain>
    </source>
</reference>
<keyword evidence="3" id="KW-1185">Reference proteome</keyword>
<dbReference type="AlphaFoldDB" id="A0A1H7A8U8"/>
<gene>
    <name evidence="2" type="ORF">SAMN05421637_2431</name>
</gene>
<sequence>MILAGGGLALVLLVPALTAAMPSSTEWRDAALVTYPATAWSGDARHVADGLVLSLTVPNTLCSSASAADGSGIAGVVLADTWRGTYPITTGLSQGYAPRLQDGADGLLLEAQPHGKAPIAVSGRVLDVSVAADAVLAESWTTACGEADSYVLAAPDGLIGGRVGEEG</sequence>
<organism evidence="2 3">
    <name type="scientific">Demequina mangrovi</name>
    <dbReference type="NCBI Taxonomy" id="1043493"/>
    <lineage>
        <taxon>Bacteria</taxon>
        <taxon>Bacillati</taxon>
        <taxon>Actinomycetota</taxon>
        <taxon>Actinomycetes</taxon>
        <taxon>Micrococcales</taxon>
        <taxon>Demequinaceae</taxon>
        <taxon>Demequina</taxon>
    </lineage>
</organism>
<proteinExistence type="predicted"/>
<dbReference type="EMBL" id="FNZI01000006">
    <property type="protein sequence ID" value="SEJ62011.1"/>
    <property type="molecule type" value="Genomic_DNA"/>
</dbReference>
<evidence type="ECO:0000256" key="1">
    <source>
        <dbReference type="SAM" id="SignalP"/>
    </source>
</evidence>
<evidence type="ECO:0000313" key="3">
    <source>
        <dbReference type="Proteomes" id="UP000183315"/>
    </source>
</evidence>
<accession>A0A1H7A8U8</accession>